<dbReference type="Proteomes" id="UP000299102">
    <property type="component" value="Unassembled WGS sequence"/>
</dbReference>
<comment type="caution">
    <text evidence="1">The sequence shown here is derived from an EMBL/GenBank/DDBJ whole genome shotgun (WGS) entry which is preliminary data.</text>
</comment>
<organism evidence="1 2">
    <name type="scientific">Eumeta variegata</name>
    <name type="common">Bagworm moth</name>
    <name type="synonym">Eumeta japonica</name>
    <dbReference type="NCBI Taxonomy" id="151549"/>
    <lineage>
        <taxon>Eukaryota</taxon>
        <taxon>Metazoa</taxon>
        <taxon>Ecdysozoa</taxon>
        <taxon>Arthropoda</taxon>
        <taxon>Hexapoda</taxon>
        <taxon>Insecta</taxon>
        <taxon>Pterygota</taxon>
        <taxon>Neoptera</taxon>
        <taxon>Endopterygota</taxon>
        <taxon>Lepidoptera</taxon>
        <taxon>Glossata</taxon>
        <taxon>Ditrysia</taxon>
        <taxon>Tineoidea</taxon>
        <taxon>Psychidae</taxon>
        <taxon>Oiketicinae</taxon>
        <taxon>Eumeta</taxon>
    </lineage>
</organism>
<reference evidence="1 2" key="1">
    <citation type="journal article" date="2019" name="Commun. Biol.">
        <title>The bagworm genome reveals a unique fibroin gene that provides high tensile strength.</title>
        <authorList>
            <person name="Kono N."/>
            <person name="Nakamura H."/>
            <person name="Ohtoshi R."/>
            <person name="Tomita M."/>
            <person name="Numata K."/>
            <person name="Arakawa K."/>
        </authorList>
    </citation>
    <scope>NUCLEOTIDE SEQUENCE [LARGE SCALE GENOMIC DNA]</scope>
</reference>
<gene>
    <name evidence="1" type="ORF">EVAR_85302_1</name>
</gene>
<name>A0A4C1V8F1_EUMVA</name>
<dbReference type="AlphaFoldDB" id="A0A4C1V8F1"/>
<evidence type="ECO:0000313" key="2">
    <source>
        <dbReference type="Proteomes" id="UP000299102"/>
    </source>
</evidence>
<dbReference type="OrthoDB" id="10017160at2759"/>
<proteinExistence type="predicted"/>
<accession>A0A4C1V8F1</accession>
<dbReference type="EMBL" id="BGZK01000290">
    <property type="protein sequence ID" value="GBP34582.1"/>
    <property type="molecule type" value="Genomic_DNA"/>
</dbReference>
<keyword evidence="2" id="KW-1185">Reference proteome</keyword>
<protein>
    <submittedName>
        <fullName evidence="1">Uncharacterized protein</fullName>
    </submittedName>
</protein>
<evidence type="ECO:0000313" key="1">
    <source>
        <dbReference type="EMBL" id="GBP34582.1"/>
    </source>
</evidence>
<sequence>MVSEEFNRGRVSLYDEIREGRSSTAITEENVATVRQLIEENRLKRTAITISEERCHHPRDPQRSYPLQRRVTCEEFQGCLGIGTSIQECSDLSWPWAPPVFQFKGSQTFRKDSSGDCRGAERLFRLQLGTGDEVPTFYYWIAWTAKAAQPKNIFWNDLPADSDMPSILTASRS</sequence>